<dbReference type="Proteomes" id="UP000095255">
    <property type="component" value="Unassembled WGS sequence"/>
</dbReference>
<dbReference type="AlphaFoldDB" id="A0A1E5L6D1"/>
<dbReference type="Gene3D" id="3.20.10.10">
    <property type="entry name" value="D-amino Acid Aminotransferase, subunit A, domain 2"/>
    <property type="match status" value="1"/>
</dbReference>
<evidence type="ECO:0000313" key="3">
    <source>
        <dbReference type="EMBL" id="OEH85681.1"/>
    </source>
</evidence>
<evidence type="ECO:0000256" key="2">
    <source>
        <dbReference type="ARBA" id="ARBA00009320"/>
    </source>
</evidence>
<comment type="caution">
    <text evidence="3">The sequence shown here is derived from an EMBL/GenBank/DDBJ whole genome shotgun (WGS) entry which is preliminary data.</text>
</comment>
<name>A0A1E5L6D1_9FIRM</name>
<dbReference type="GO" id="GO:0003824">
    <property type="term" value="F:catalytic activity"/>
    <property type="evidence" value="ECO:0007669"/>
    <property type="project" value="InterPro"/>
</dbReference>
<accession>A0A1E5L6D1</accession>
<comment type="cofactor">
    <cofactor evidence="1">
        <name>pyridoxal 5'-phosphate</name>
        <dbReference type="ChEBI" id="CHEBI:597326"/>
    </cofactor>
</comment>
<proteinExistence type="inferred from homology"/>
<dbReference type="InterPro" id="IPR036038">
    <property type="entry name" value="Aminotransferase-like"/>
</dbReference>
<evidence type="ECO:0000313" key="4">
    <source>
        <dbReference type="Proteomes" id="UP000095255"/>
    </source>
</evidence>
<dbReference type="Gene3D" id="3.30.470.10">
    <property type="match status" value="1"/>
</dbReference>
<dbReference type="PANTHER" id="PTHR42743">
    <property type="entry name" value="AMINO-ACID AMINOTRANSFERASE"/>
    <property type="match status" value="1"/>
</dbReference>
<sequence>MNTIPNEFVLLNGEIRLALDAKISVFDGSIQYGYGLIETLRTYRGVFFAWNEHYLRLVRGCQQLHMKVPFSLEEGERYLLQLHQAYTKQDINCDGVYRMTVTPNLVLNWNTSQQTSFFITRRELPSLPHDIHTTGIEVEVLQTLRAPSITNERVKALHMTDLILARRELQVKNPKAFEGLMLNSSQSIVEATFSNLFAVLIDNQNNTPILWTPSQEDGPLAGVTGGIVKDIARTVGLKVLESTMKIEMLSQCREIFLTNSVHEIVPVQRVLSHGQQVFENQERDFTVSHKIYRQYKQMVESQVKISK</sequence>
<dbReference type="InterPro" id="IPR001544">
    <property type="entry name" value="Aminotrans_IV"/>
</dbReference>
<dbReference type="EMBL" id="MJAT01000012">
    <property type="protein sequence ID" value="OEH85681.1"/>
    <property type="molecule type" value="Genomic_DNA"/>
</dbReference>
<gene>
    <name evidence="3" type="ORF">BHU72_02485</name>
</gene>
<reference evidence="3 4" key="1">
    <citation type="submission" date="2016-09" db="EMBL/GenBank/DDBJ databases">
        <title>Desulfuribacillus arsenicus sp. nov., an obligately anaerobic, dissimilatory arsenic- and antimonate-reducing bacterium isolated from anoxic sediments.</title>
        <authorList>
            <person name="Abin C.A."/>
            <person name="Hollibaugh J.T."/>
        </authorList>
    </citation>
    <scope>NUCLEOTIDE SEQUENCE [LARGE SCALE GENOMIC DNA]</scope>
    <source>
        <strain evidence="3 4">MLFW-2</strain>
    </source>
</reference>
<dbReference type="InterPro" id="IPR043132">
    <property type="entry name" value="BCAT-like_C"/>
</dbReference>
<dbReference type="GO" id="GO:0046394">
    <property type="term" value="P:carboxylic acid biosynthetic process"/>
    <property type="evidence" value="ECO:0007669"/>
    <property type="project" value="UniProtKB-ARBA"/>
</dbReference>
<dbReference type="OrthoDB" id="9805628at2"/>
<dbReference type="InterPro" id="IPR043131">
    <property type="entry name" value="BCAT-like_N"/>
</dbReference>
<comment type="similarity">
    <text evidence="2">Belongs to the class-IV pyridoxal-phosphate-dependent aminotransferase family.</text>
</comment>
<dbReference type="InterPro" id="IPR050571">
    <property type="entry name" value="Class-IV_PLP-Dep_Aminotrnsfr"/>
</dbReference>
<dbReference type="STRING" id="1390249.BHU72_02485"/>
<dbReference type="RefSeq" id="WP_069701765.1">
    <property type="nucleotide sequence ID" value="NZ_MJAT01000012.1"/>
</dbReference>
<dbReference type="CDD" id="cd00449">
    <property type="entry name" value="PLPDE_IV"/>
    <property type="match status" value="1"/>
</dbReference>
<evidence type="ECO:0000256" key="1">
    <source>
        <dbReference type="ARBA" id="ARBA00001933"/>
    </source>
</evidence>
<keyword evidence="4" id="KW-1185">Reference proteome</keyword>
<evidence type="ECO:0008006" key="5">
    <source>
        <dbReference type="Google" id="ProtNLM"/>
    </source>
</evidence>
<protein>
    <recommendedName>
        <fullName evidence="5">4-amino-4-deoxychorismate lyase</fullName>
    </recommendedName>
</protein>
<dbReference type="SUPFAM" id="SSF56752">
    <property type="entry name" value="D-aminoacid aminotransferase-like PLP-dependent enzymes"/>
    <property type="match status" value="1"/>
</dbReference>
<organism evidence="3 4">
    <name type="scientific">Desulfuribacillus stibiiarsenatis</name>
    <dbReference type="NCBI Taxonomy" id="1390249"/>
    <lineage>
        <taxon>Bacteria</taxon>
        <taxon>Bacillati</taxon>
        <taxon>Bacillota</taxon>
        <taxon>Desulfuribacillia</taxon>
        <taxon>Desulfuribacillales</taxon>
        <taxon>Desulfuribacillaceae</taxon>
        <taxon>Desulfuribacillus</taxon>
    </lineage>
</organism>
<dbReference type="Pfam" id="PF01063">
    <property type="entry name" value="Aminotran_4"/>
    <property type="match status" value="1"/>
</dbReference>
<dbReference type="PANTHER" id="PTHR42743:SF11">
    <property type="entry name" value="AMINODEOXYCHORISMATE LYASE"/>
    <property type="match status" value="1"/>
</dbReference>